<name>B4J1D3_DROGR</name>
<dbReference type="InParanoid" id="B4J1D3"/>
<accession>B4J1D3</accession>
<dbReference type="PhylomeDB" id="B4J1D3"/>
<sequence length="197" mass="23497">MNVDLAKKELELMPDIIKSDANNWHQNVQLGSEQVKLYIELCMKIFAEEPILYNEETCRGKRSATQRTRAHFYKLFEVTSKMEQILAVLADITLRTEHMWQRVSMWNQDEIIQQHCIMWEMTTPKLLDYLGFFTQRYDYEWQLKEMVVSDLEYIDSSYAGYIVLETWLNNRHAGDDEFNRQLNAFYRSTGQRACSPQ</sequence>
<dbReference type="KEGG" id="dgr:6558308"/>
<gene>
    <name evidence="1" type="primary">Dgri\GH15915</name>
    <name evidence="1" type="ORF">Dgri_GH15915</name>
</gene>
<dbReference type="EMBL" id="CH916366">
    <property type="protein sequence ID" value="EDV95824.1"/>
    <property type="molecule type" value="Genomic_DNA"/>
</dbReference>
<proteinExistence type="predicted"/>
<dbReference type="eggNOG" id="ENOG502TCI5">
    <property type="taxonomic scope" value="Eukaryota"/>
</dbReference>
<dbReference type="AlphaFoldDB" id="B4J1D3"/>
<evidence type="ECO:0000313" key="2">
    <source>
        <dbReference type="Proteomes" id="UP000001070"/>
    </source>
</evidence>
<evidence type="ECO:0000313" key="1">
    <source>
        <dbReference type="EMBL" id="EDV95824.1"/>
    </source>
</evidence>
<dbReference type="HOGENOM" id="CLU_120650_0_0_1"/>
<reference evidence="1 2" key="1">
    <citation type="journal article" date="2007" name="Nature">
        <title>Evolution of genes and genomes on the Drosophila phylogeny.</title>
        <authorList>
            <consortium name="Drosophila 12 Genomes Consortium"/>
            <person name="Clark A.G."/>
            <person name="Eisen M.B."/>
            <person name="Smith D.R."/>
            <person name="Bergman C.M."/>
            <person name="Oliver B."/>
            <person name="Markow T.A."/>
            <person name="Kaufman T.C."/>
            <person name="Kellis M."/>
            <person name="Gelbart W."/>
            <person name="Iyer V.N."/>
            <person name="Pollard D.A."/>
            <person name="Sackton T.B."/>
            <person name="Larracuente A.M."/>
            <person name="Singh N.D."/>
            <person name="Abad J.P."/>
            <person name="Abt D.N."/>
            <person name="Adryan B."/>
            <person name="Aguade M."/>
            <person name="Akashi H."/>
            <person name="Anderson W.W."/>
            <person name="Aquadro C.F."/>
            <person name="Ardell D.H."/>
            <person name="Arguello R."/>
            <person name="Artieri C.G."/>
            <person name="Barbash D.A."/>
            <person name="Barker D."/>
            <person name="Barsanti P."/>
            <person name="Batterham P."/>
            <person name="Batzoglou S."/>
            <person name="Begun D."/>
            <person name="Bhutkar A."/>
            <person name="Blanco E."/>
            <person name="Bosak S.A."/>
            <person name="Bradley R.K."/>
            <person name="Brand A.D."/>
            <person name="Brent M.R."/>
            <person name="Brooks A.N."/>
            <person name="Brown R.H."/>
            <person name="Butlin R.K."/>
            <person name="Caggese C."/>
            <person name="Calvi B.R."/>
            <person name="Bernardo de Carvalho A."/>
            <person name="Caspi A."/>
            <person name="Castrezana S."/>
            <person name="Celniker S.E."/>
            <person name="Chang J.L."/>
            <person name="Chapple C."/>
            <person name="Chatterji S."/>
            <person name="Chinwalla A."/>
            <person name="Civetta A."/>
            <person name="Clifton S.W."/>
            <person name="Comeron J.M."/>
            <person name="Costello J.C."/>
            <person name="Coyne J.A."/>
            <person name="Daub J."/>
            <person name="David R.G."/>
            <person name="Delcher A.L."/>
            <person name="Delehaunty K."/>
            <person name="Do C.B."/>
            <person name="Ebling H."/>
            <person name="Edwards K."/>
            <person name="Eickbush T."/>
            <person name="Evans J.D."/>
            <person name="Filipski A."/>
            <person name="Findeiss S."/>
            <person name="Freyhult E."/>
            <person name="Fulton L."/>
            <person name="Fulton R."/>
            <person name="Garcia A.C."/>
            <person name="Gardiner A."/>
            <person name="Garfield D.A."/>
            <person name="Garvin B.E."/>
            <person name="Gibson G."/>
            <person name="Gilbert D."/>
            <person name="Gnerre S."/>
            <person name="Godfrey J."/>
            <person name="Good R."/>
            <person name="Gotea V."/>
            <person name="Gravely B."/>
            <person name="Greenberg A.J."/>
            <person name="Griffiths-Jones S."/>
            <person name="Gross S."/>
            <person name="Guigo R."/>
            <person name="Gustafson E.A."/>
            <person name="Haerty W."/>
            <person name="Hahn M.W."/>
            <person name="Halligan D.L."/>
            <person name="Halpern A.L."/>
            <person name="Halter G.M."/>
            <person name="Han M.V."/>
            <person name="Heger A."/>
            <person name="Hillier L."/>
            <person name="Hinrichs A.S."/>
            <person name="Holmes I."/>
            <person name="Hoskins R.A."/>
            <person name="Hubisz M.J."/>
            <person name="Hultmark D."/>
            <person name="Huntley M.A."/>
            <person name="Jaffe D.B."/>
            <person name="Jagadeeshan S."/>
            <person name="Jeck W.R."/>
            <person name="Johnson J."/>
            <person name="Jones C.D."/>
            <person name="Jordan W.C."/>
            <person name="Karpen G.H."/>
            <person name="Kataoka E."/>
            <person name="Keightley P.D."/>
            <person name="Kheradpour P."/>
            <person name="Kirkness E.F."/>
            <person name="Koerich L.B."/>
            <person name="Kristiansen K."/>
            <person name="Kudrna D."/>
            <person name="Kulathinal R.J."/>
            <person name="Kumar S."/>
            <person name="Kwok R."/>
            <person name="Lander E."/>
            <person name="Langley C.H."/>
            <person name="Lapoint R."/>
            <person name="Lazzaro B.P."/>
            <person name="Lee S.J."/>
            <person name="Levesque L."/>
            <person name="Li R."/>
            <person name="Lin C.F."/>
            <person name="Lin M.F."/>
            <person name="Lindblad-Toh K."/>
            <person name="Llopart A."/>
            <person name="Long M."/>
            <person name="Low L."/>
            <person name="Lozovsky E."/>
            <person name="Lu J."/>
            <person name="Luo M."/>
            <person name="Machado C.A."/>
            <person name="Makalowski W."/>
            <person name="Marzo M."/>
            <person name="Matsuda M."/>
            <person name="Matzkin L."/>
            <person name="McAllister B."/>
            <person name="McBride C.S."/>
            <person name="McKernan B."/>
            <person name="McKernan K."/>
            <person name="Mendez-Lago M."/>
            <person name="Minx P."/>
            <person name="Mollenhauer M.U."/>
            <person name="Montooth K."/>
            <person name="Mount S.M."/>
            <person name="Mu X."/>
            <person name="Myers E."/>
            <person name="Negre B."/>
            <person name="Newfeld S."/>
            <person name="Nielsen R."/>
            <person name="Noor M.A."/>
            <person name="O'Grady P."/>
            <person name="Pachter L."/>
            <person name="Papaceit M."/>
            <person name="Parisi M.J."/>
            <person name="Parisi M."/>
            <person name="Parts L."/>
            <person name="Pedersen J.S."/>
            <person name="Pesole G."/>
            <person name="Phillippy A.M."/>
            <person name="Ponting C.P."/>
            <person name="Pop M."/>
            <person name="Porcelli D."/>
            <person name="Powell J.R."/>
            <person name="Prohaska S."/>
            <person name="Pruitt K."/>
            <person name="Puig M."/>
            <person name="Quesneville H."/>
            <person name="Ram K.R."/>
            <person name="Rand D."/>
            <person name="Rasmussen M.D."/>
            <person name="Reed L.K."/>
            <person name="Reenan R."/>
            <person name="Reily A."/>
            <person name="Remington K.A."/>
            <person name="Rieger T.T."/>
            <person name="Ritchie M.G."/>
            <person name="Robin C."/>
            <person name="Rogers Y.H."/>
            <person name="Rohde C."/>
            <person name="Rozas J."/>
            <person name="Rubenfield M.J."/>
            <person name="Ruiz A."/>
            <person name="Russo S."/>
            <person name="Salzberg S.L."/>
            <person name="Sanchez-Gracia A."/>
            <person name="Saranga D.J."/>
            <person name="Sato H."/>
            <person name="Schaeffer S.W."/>
            <person name="Schatz M.C."/>
            <person name="Schlenke T."/>
            <person name="Schwartz R."/>
            <person name="Segarra C."/>
            <person name="Singh R.S."/>
            <person name="Sirot L."/>
            <person name="Sirota M."/>
            <person name="Sisneros N.B."/>
            <person name="Smith C.D."/>
            <person name="Smith T.F."/>
            <person name="Spieth J."/>
            <person name="Stage D.E."/>
            <person name="Stark A."/>
            <person name="Stephan W."/>
            <person name="Strausberg R.L."/>
            <person name="Strempel S."/>
            <person name="Sturgill D."/>
            <person name="Sutton G."/>
            <person name="Sutton G.G."/>
            <person name="Tao W."/>
            <person name="Teichmann S."/>
            <person name="Tobari Y.N."/>
            <person name="Tomimura Y."/>
            <person name="Tsolas J.M."/>
            <person name="Valente V.L."/>
            <person name="Venter E."/>
            <person name="Venter J.C."/>
            <person name="Vicario S."/>
            <person name="Vieira F.G."/>
            <person name="Vilella A.J."/>
            <person name="Villasante A."/>
            <person name="Walenz B."/>
            <person name="Wang J."/>
            <person name="Wasserman M."/>
            <person name="Watts T."/>
            <person name="Wilson D."/>
            <person name="Wilson R.K."/>
            <person name="Wing R.A."/>
            <person name="Wolfner M.F."/>
            <person name="Wong A."/>
            <person name="Wong G.K."/>
            <person name="Wu C.I."/>
            <person name="Wu G."/>
            <person name="Yamamoto D."/>
            <person name="Yang H.P."/>
            <person name="Yang S.P."/>
            <person name="Yorke J.A."/>
            <person name="Yoshida K."/>
            <person name="Zdobnov E."/>
            <person name="Zhang P."/>
            <person name="Zhang Y."/>
            <person name="Zimin A.V."/>
            <person name="Baldwin J."/>
            <person name="Abdouelleil A."/>
            <person name="Abdulkadir J."/>
            <person name="Abebe A."/>
            <person name="Abera B."/>
            <person name="Abreu J."/>
            <person name="Acer S.C."/>
            <person name="Aftuck L."/>
            <person name="Alexander A."/>
            <person name="An P."/>
            <person name="Anderson E."/>
            <person name="Anderson S."/>
            <person name="Arachi H."/>
            <person name="Azer M."/>
            <person name="Bachantsang P."/>
            <person name="Barry A."/>
            <person name="Bayul T."/>
            <person name="Berlin A."/>
            <person name="Bessette D."/>
            <person name="Bloom T."/>
            <person name="Blye J."/>
            <person name="Boguslavskiy L."/>
            <person name="Bonnet C."/>
            <person name="Boukhgalter B."/>
            <person name="Bourzgui I."/>
            <person name="Brown A."/>
            <person name="Cahill P."/>
            <person name="Channer S."/>
            <person name="Cheshatsang Y."/>
            <person name="Chuda L."/>
            <person name="Citroen M."/>
            <person name="Collymore A."/>
            <person name="Cooke P."/>
            <person name="Costello M."/>
            <person name="D'Aco K."/>
            <person name="Daza R."/>
            <person name="De Haan G."/>
            <person name="DeGray S."/>
            <person name="DeMaso C."/>
            <person name="Dhargay N."/>
            <person name="Dooley K."/>
            <person name="Dooley E."/>
            <person name="Doricent M."/>
            <person name="Dorje P."/>
            <person name="Dorjee K."/>
            <person name="Dupes A."/>
            <person name="Elong R."/>
            <person name="Falk J."/>
            <person name="Farina A."/>
            <person name="Faro S."/>
            <person name="Ferguson D."/>
            <person name="Fisher S."/>
            <person name="Foley C.D."/>
            <person name="Franke A."/>
            <person name="Friedrich D."/>
            <person name="Gadbois L."/>
            <person name="Gearin G."/>
            <person name="Gearin C.R."/>
            <person name="Giannoukos G."/>
            <person name="Goode T."/>
            <person name="Graham J."/>
            <person name="Grandbois E."/>
            <person name="Grewal S."/>
            <person name="Gyaltsen K."/>
            <person name="Hafez N."/>
            <person name="Hagos B."/>
            <person name="Hall J."/>
            <person name="Henson C."/>
            <person name="Hollinger A."/>
            <person name="Honan T."/>
            <person name="Huard M.D."/>
            <person name="Hughes L."/>
            <person name="Hurhula B."/>
            <person name="Husby M.E."/>
            <person name="Kamat A."/>
            <person name="Kanga B."/>
            <person name="Kashin S."/>
            <person name="Khazanovich D."/>
            <person name="Kisner P."/>
            <person name="Lance K."/>
            <person name="Lara M."/>
            <person name="Lee W."/>
            <person name="Lennon N."/>
            <person name="Letendre F."/>
            <person name="LeVine R."/>
            <person name="Lipovsky A."/>
            <person name="Liu X."/>
            <person name="Liu J."/>
            <person name="Liu S."/>
            <person name="Lokyitsang T."/>
            <person name="Lokyitsang Y."/>
            <person name="Lubonja R."/>
            <person name="Lui A."/>
            <person name="MacDonald P."/>
            <person name="Magnisalis V."/>
            <person name="Maru K."/>
            <person name="Matthews C."/>
            <person name="McCusker W."/>
            <person name="McDonough S."/>
            <person name="Mehta T."/>
            <person name="Meldrim J."/>
            <person name="Meneus L."/>
            <person name="Mihai O."/>
            <person name="Mihalev A."/>
            <person name="Mihova T."/>
            <person name="Mittelman R."/>
            <person name="Mlenga V."/>
            <person name="Montmayeur A."/>
            <person name="Mulrain L."/>
            <person name="Navidi A."/>
            <person name="Naylor J."/>
            <person name="Negash T."/>
            <person name="Nguyen T."/>
            <person name="Nguyen N."/>
            <person name="Nicol R."/>
            <person name="Norbu C."/>
            <person name="Norbu N."/>
            <person name="Novod N."/>
            <person name="O'Neill B."/>
            <person name="Osman S."/>
            <person name="Markiewicz E."/>
            <person name="Oyono O.L."/>
            <person name="Patti C."/>
            <person name="Phunkhang P."/>
            <person name="Pierre F."/>
            <person name="Priest M."/>
            <person name="Raghuraman S."/>
            <person name="Rege F."/>
            <person name="Reyes R."/>
            <person name="Rise C."/>
            <person name="Rogov P."/>
            <person name="Ross K."/>
            <person name="Ryan E."/>
            <person name="Settipalli S."/>
            <person name="Shea T."/>
            <person name="Sherpa N."/>
            <person name="Shi L."/>
            <person name="Shih D."/>
            <person name="Sparrow T."/>
            <person name="Spaulding J."/>
            <person name="Stalker J."/>
            <person name="Stange-Thomann N."/>
            <person name="Stavropoulos S."/>
            <person name="Stone C."/>
            <person name="Strader C."/>
            <person name="Tesfaye S."/>
            <person name="Thomson T."/>
            <person name="Thoulutsang Y."/>
            <person name="Thoulutsang D."/>
            <person name="Topham K."/>
            <person name="Topping I."/>
            <person name="Tsamla T."/>
            <person name="Vassiliev H."/>
            <person name="Vo A."/>
            <person name="Wangchuk T."/>
            <person name="Wangdi T."/>
            <person name="Weiand M."/>
            <person name="Wilkinson J."/>
            <person name="Wilson A."/>
            <person name="Yadav S."/>
            <person name="Young G."/>
            <person name="Yu Q."/>
            <person name="Zembek L."/>
            <person name="Zhong D."/>
            <person name="Zimmer A."/>
            <person name="Zwirko Z."/>
            <person name="Jaffe D.B."/>
            <person name="Alvarez P."/>
            <person name="Brockman W."/>
            <person name="Butler J."/>
            <person name="Chin C."/>
            <person name="Gnerre S."/>
            <person name="Grabherr M."/>
            <person name="Kleber M."/>
            <person name="Mauceli E."/>
            <person name="MacCallum I."/>
        </authorList>
    </citation>
    <scope>NUCLEOTIDE SEQUENCE [LARGE SCALE GENOMIC DNA]</scope>
    <source>
        <strain evidence="2">Tucson 15287-2541.00</strain>
    </source>
</reference>
<protein>
    <submittedName>
        <fullName evidence="1">GH15915</fullName>
    </submittedName>
</protein>
<organism evidence="2">
    <name type="scientific">Drosophila grimshawi</name>
    <name type="common">Hawaiian fruit fly</name>
    <name type="synonym">Idiomyia grimshawi</name>
    <dbReference type="NCBI Taxonomy" id="7222"/>
    <lineage>
        <taxon>Eukaryota</taxon>
        <taxon>Metazoa</taxon>
        <taxon>Ecdysozoa</taxon>
        <taxon>Arthropoda</taxon>
        <taxon>Hexapoda</taxon>
        <taxon>Insecta</taxon>
        <taxon>Pterygota</taxon>
        <taxon>Neoptera</taxon>
        <taxon>Endopterygota</taxon>
        <taxon>Diptera</taxon>
        <taxon>Brachycera</taxon>
        <taxon>Muscomorpha</taxon>
        <taxon>Ephydroidea</taxon>
        <taxon>Drosophilidae</taxon>
        <taxon>Drosophila</taxon>
        <taxon>Hawaiian Drosophila</taxon>
    </lineage>
</organism>
<dbReference type="OrthoDB" id="7987047at2759"/>
<dbReference type="OMA" id="EWEIKEM"/>
<keyword evidence="2" id="KW-1185">Reference proteome</keyword>
<dbReference type="Proteomes" id="UP000001070">
    <property type="component" value="Unassembled WGS sequence"/>
</dbReference>